<dbReference type="InterPro" id="IPR004161">
    <property type="entry name" value="EFTu-like_2"/>
</dbReference>
<sequence>KSKKKINTEQIFNSDKKNKLSKIPVILKADVNGSLEAVVSSISKLFTDEVEIEFMHTGVGGINESDVSLACASQAIIIAFNVRANSQANALAKKEGIEIKFYSLIHELIDGAKVLMSGKLAPDVKENSLGSLEIKEVFSVSKLGKIAGCVVSDGVIKKESKVRILRDQILVHEGAISSLKHFKNEVKEVKVGQECGISIASYQDIKVGDIVECYELQEVERHI</sequence>
<dbReference type="PROSITE" id="PS01176">
    <property type="entry name" value="IF2"/>
    <property type="match status" value="1"/>
</dbReference>
<evidence type="ECO:0008006" key="10">
    <source>
        <dbReference type="Google" id="ProtNLM"/>
    </source>
</evidence>
<dbReference type="CDD" id="cd03692">
    <property type="entry name" value="mtIF2_IVc"/>
    <property type="match status" value="1"/>
</dbReference>
<organism evidence="9">
    <name type="scientific">marine metagenome</name>
    <dbReference type="NCBI Taxonomy" id="408172"/>
    <lineage>
        <taxon>unclassified sequences</taxon>
        <taxon>metagenomes</taxon>
        <taxon>ecological metagenomes</taxon>
    </lineage>
</organism>
<dbReference type="InterPro" id="IPR000178">
    <property type="entry name" value="TF_IF2_bacterial-like"/>
</dbReference>
<dbReference type="PANTHER" id="PTHR43381:SF5">
    <property type="entry name" value="TR-TYPE G DOMAIN-CONTAINING PROTEIN"/>
    <property type="match status" value="1"/>
</dbReference>
<proteinExistence type="inferred from homology"/>
<evidence type="ECO:0000259" key="8">
    <source>
        <dbReference type="Pfam" id="PF11987"/>
    </source>
</evidence>
<protein>
    <recommendedName>
        <fullName evidence="10">Translation initiation factor IF- 2 domain-containing protein</fullName>
    </recommendedName>
</protein>
<dbReference type="Gene3D" id="3.40.50.10050">
    <property type="entry name" value="Translation initiation factor IF- 2, domain 3"/>
    <property type="match status" value="1"/>
</dbReference>
<dbReference type="PANTHER" id="PTHR43381">
    <property type="entry name" value="TRANSLATION INITIATION FACTOR IF-2-RELATED"/>
    <property type="match status" value="1"/>
</dbReference>
<dbReference type="InterPro" id="IPR015760">
    <property type="entry name" value="TIF_IF2"/>
</dbReference>
<dbReference type="InterPro" id="IPR023115">
    <property type="entry name" value="TIF_IF2_dom3"/>
</dbReference>
<dbReference type="FunFam" id="3.40.50.10050:FF:000001">
    <property type="entry name" value="Translation initiation factor IF-2"/>
    <property type="match status" value="1"/>
</dbReference>
<evidence type="ECO:0000256" key="5">
    <source>
        <dbReference type="ARBA" id="ARBA00022917"/>
    </source>
</evidence>
<dbReference type="SUPFAM" id="SSF50447">
    <property type="entry name" value="Translation proteins"/>
    <property type="match status" value="1"/>
</dbReference>
<evidence type="ECO:0000259" key="7">
    <source>
        <dbReference type="Pfam" id="PF03144"/>
    </source>
</evidence>
<dbReference type="InterPro" id="IPR036925">
    <property type="entry name" value="TIF_IF2_dom3_sf"/>
</dbReference>
<keyword evidence="4" id="KW-0547">Nucleotide-binding</keyword>
<accession>A0A382ISU7</accession>
<dbReference type="Pfam" id="PF03144">
    <property type="entry name" value="GTP_EFTU_D2"/>
    <property type="match status" value="1"/>
</dbReference>
<dbReference type="GO" id="GO:0003743">
    <property type="term" value="F:translation initiation factor activity"/>
    <property type="evidence" value="ECO:0007669"/>
    <property type="project" value="UniProtKB-KW"/>
</dbReference>
<dbReference type="EMBL" id="UINC01069143">
    <property type="protein sequence ID" value="SVC02292.1"/>
    <property type="molecule type" value="Genomic_DNA"/>
</dbReference>
<dbReference type="SUPFAM" id="SSF52156">
    <property type="entry name" value="Initiation factor IF2/eIF5b, domain 3"/>
    <property type="match status" value="1"/>
</dbReference>
<comment type="similarity">
    <text evidence="2">Belongs to the TRAFAC class translation factor GTPase superfamily. Classic translation factor GTPase family. IF-2 subfamily.</text>
</comment>
<evidence type="ECO:0000313" key="9">
    <source>
        <dbReference type="EMBL" id="SVC02292.1"/>
    </source>
</evidence>
<keyword evidence="6" id="KW-0342">GTP-binding</keyword>
<dbReference type="AlphaFoldDB" id="A0A382ISU7"/>
<evidence type="ECO:0000256" key="1">
    <source>
        <dbReference type="ARBA" id="ARBA00004496"/>
    </source>
</evidence>
<dbReference type="FunFam" id="2.40.30.10:FF:000008">
    <property type="entry name" value="Translation initiation factor IF-2"/>
    <property type="match status" value="1"/>
</dbReference>
<evidence type="ECO:0000256" key="6">
    <source>
        <dbReference type="ARBA" id="ARBA00023134"/>
    </source>
</evidence>
<evidence type="ECO:0000256" key="4">
    <source>
        <dbReference type="ARBA" id="ARBA00022741"/>
    </source>
</evidence>
<dbReference type="InterPro" id="IPR009000">
    <property type="entry name" value="Transl_B-barrel_sf"/>
</dbReference>
<dbReference type="GO" id="GO:0003924">
    <property type="term" value="F:GTPase activity"/>
    <property type="evidence" value="ECO:0007669"/>
    <property type="project" value="InterPro"/>
</dbReference>
<feature type="non-terminal residue" evidence="9">
    <location>
        <position position="1"/>
    </location>
</feature>
<feature type="domain" description="Translation initiation factor IF- 2" evidence="8">
    <location>
        <begin position="2"/>
        <end position="111"/>
    </location>
</feature>
<reference evidence="9" key="1">
    <citation type="submission" date="2018-05" db="EMBL/GenBank/DDBJ databases">
        <authorList>
            <person name="Lanie J.A."/>
            <person name="Ng W.-L."/>
            <person name="Kazmierczak K.M."/>
            <person name="Andrzejewski T.M."/>
            <person name="Davidsen T.M."/>
            <person name="Wayne K.J."/>
            <person name="Tettelin H."/>
            <person name="Glass J.I."/>
            <person name="Rusch D."/>
            <person name="Podicherti R."/>
            <person name="Tsui H.-C.T."/>
            <person name="Winkler M.E."/>
        </authorList>
    </citation>
    <scope>NUCLEOTIDE SEQUENCE</scope>
</reference>
<evidence type="ECO:0000256" key="3">
    <source>
        <dbReference type="ARBA" id="ARBA00022540"/>
    </source>
</evidence>
<keyword evidence="3" id="KW-0396">Initiation factor</keyword>
<feature type="domain" description="Translation elongation factor EFTu-like" evidence="7">
    <location>
        <begin position="144"/>
        <end position="211"/>
    </location>
</feature>
<comment type="subcellular location">
    <subcellularLocation>
        <location evidence="1">Cytoplasm</location>
    </subcellularLocation>
</comment>
<evidence type="ECO:0000256" key="2">
    <source>
        <dbReference type="ARBA" id="ARBA00007733"/>
    </source>
</evidence>
<gene>
    <name evidence="9" type="ORF">METZ01_LOCUS255146</name>
</gene>
<dbReference type="GO" id="GO:0005525">
    <property type="term" value="F:GTP binding"/>
    <property type="evidence" value="ECO:0007669"/>
    <property type="project" value="UniProtKB-KW"/>
</dbReference>
<dbReference type="Gene3D" id="2.40.30.10">
    <property type="entry name" value="Translation factors"/>
    <property type="match status" value="1"/>
</dbReference>
<keyword evidence="5" id="KW-0648">Protein biosynthesis</keyword>
<name>A0A382ISU7_9ZZZZ</name>
<dbReference type="Pfam" id="PF11987">
    <property type="entry name" value="IF-2"/>
    <property type="match status" value="1"/>
</dbReference>
<dbReference type="GO" id="GO:0005829">
    <property type="term" value="C:cytosol"/>
    <property type="evidence" value="ECO:0007669"/>
    <property type="project" value="TreeGrafter"/>
</dbReference>